<comment type="caution">
    <text evidence="3">The sequence shown here is derived from an EMBL/GenBank/DDBJ whole genome shotgun (WGS) entry which is preliminary data.</text>
</comment>
<keyword evidence="1" id="KW-0175">Coiled coil</keyword>
<evidence type="ECO:0000256" key="1">
    <source>
        <dbReference type="SAM" id="Coils"/>
    </source>
</evidence>
<feature type="coiled-coil region" evidence="1">
    <location>
        <begin position="47"/>
        <end position="81"/>
    </location>
</feature>
<protein>
    <recommendedName>
        <fullName evidence="2">F-box domain-containing protein</fullName>
    </recommendedName>
</protein>
<name>A0AAD6SZE0_9AGAR</name>
<dbReference type="EMBL" id="JARJCM010000044">
    <property type="protein sequence ID" value="KAJ7036287.1"/>
    <property type="molecule type" value="Genomic_DNA"/>
</dbReference>
<dbReference type="Proteomes" id="UP001218188">
    <property type="component" value="Unassembled WGS sequence"/>
</dbReference>
<dbReference type="Gene3D" id="3.80.10.10">
    <property type="entry name" value="Ribonuclease Inhibitor"/>
    <property type="match status" value="1"/>
</dbReference>
<dbReference type="SUPFAM" id="SSF52047">
    <property type="entry name" value="RNI-like"/>
    <property type="match status" value="1"/>
</dbReference>
<sequence>MSPSIFQSVACPRCGFPELAPQVVIVEPISPSPEYLRSNYLPPDSIIADARREMAVAETGIALIEEKMTHLERVLDQLHRRRQGLRDFITDNRRAIAPIRRLPTELLSEIFSHCVERDAYDWDPTVNQEWILVQVSRSWRAVLISMPRIWSRIFISNAFPPKNVNLKAALLLQLERSAQFPLTIDFDFEVASAEQRISVLEALFSARDRWQHVNIHLREADFLHFRSDAAFPKLTTLGLSIHSSMDECAFDSIFQATPALQELHYNGQTNVWIAEGRPTTSLSQIQCFPLSQLRRLDLLNLMYDPADLLSVLGLASNILELRLRRCDRFVAAEVNPKTLPNLVSLDVAECDDFLLGSIIAPVLRRLAISFDEYTGMSDDFASFMTRTGHSLTDLTLHRAPAGEALLELLALAPQLTSLSMGGSLISSAFVQNLTCGLGEWNLVPQVVSLELTGNFGCDRDDLLGMLASRCISGPLRLARIALALGLNLVDLSDEVSDGFDGFWPD</sequence>
<proteinExistence type="predicted"/>
<evidence type="ECO:0000313" key="4">
    <source>
        <dbReference type="Proteomes" id="UP001218188"/>
    </source>
</evidence>
<gene>
    <name evidence="3" type="ORF">C8F04DRAFT_1095989</name>
</gene>
<accession>A0AAD6SZE0</accession>
<dbReference type="InterPro" id="IPR036047">
    <property type="entry name" value="F-box-like_dom_sf"/>
</dbReference>
<dbReference type="SUPFAM" id="SSF81383">
    <property type="entry name" value="F-box domain"/>
    <property type="match status" value="1"/>
</dbReference>
<dbReference type="InterPro" id="IPR032675">
    <property type="entry name" value="LRR_dom_sf"/>
</dbReference>
<dbReference type="PROSITE" id="PS50181">
    <property type="entry name" value="FBOX"/>
    <property type="match status" value="1"/>
</dbReference>
<dbReference type="AlphaFoldDB" id="A0AAD6SZE0"/>
<feature type="domain" description="F-box" evidence="2">
    <location>
        <begin position="96"/>
        <end position="153"/>
    </location>
</feature>
<keyword evidence="4" id="KW-1185">Reference proteome</keyword>
<organism evidence="3 4">
    <name type="scientific">Mycena alexandri</name>
    <dbReference type="NCBI Taxonomy" id="1745969"/>
    <lineage>
        <taxon>Eukaryota</taxon>
        <taxon>Fungi</taxon>
        <taxon>Dikarya</taxon>
        <taxon>Basidiomycota</taxon>
        <taxon>Agaricomycotina</taxon>
        <taxon>Agaricomycetes</taxon>
        <taxon>Agaricomycetidae</taxon>
        <taxon>Agaricales</taxon>
        <taxon>Marasmiineae</taxon>
        <taxon>Mycenaceae</taxon>
        <taxon>Mycena</taxon>
    </lineage>
</organism>
<evidence type="ECO:0000259" key="2">
    <source>
        <dbReference type="PROSITE" id="PS50181"/>
    </source>
</evidence>
<reference evidence="3" key="1">
    <citation type="submission" date="2023-03" db="EMBL/GenBank/DDBJ databases">
        <title>Massive genome expansion in bonnet fungi (Mycena s.s.) driven by repeated elements and novel gene families across ecological guilds.</title>
        <authorList>
            <consortium name="Lawrence Berkeley National Laboratory"/>
            <person name="Harder C.B."/>
            <person name="Miyauchi S."/>
            <person name="Viragh M."/>
            <person name="Kuo A."/>
            <person name="Thoen E."/>
            <person name="Andreopoulos B."/>
            <person name="Lu D."/>
            <person name="Skrede I."/>
            <person name="Drula E."/>
            <person name="Henrissat B."/>
            <person name="Morin E."/>
            <person name="Kohler A."/>
            <person name="Barry K."/>
            <person name="LaButti K."/>
            <person name="Morin E."/>
            <person name="Salamov A."/>
            <person name="Lipzen A."/>
            <person name="Mereny Z."/>
            <person name="Hegedus B."/>
            <person name="Baldrian P."/>
            <person name="Stursova M."/>
            <person name="Weitz H."/>
            <person name="Taylor A."/>
            <person name="Grigoriev I.V."/>
            <person name="Nagy L.G."/>
            <person name="Martin F."/>
            <person name="Kauserud H."/>
        </authorList>
    </citation>
    <scope>NUCLEOTIDE SEQUENCE</scope>
    <source>
        <strain evidence="3">CBHHK200</strain>
    </source>
</reference>
<dbReference type="InterPro" id="IPR001810">
    <property type="entry name" value="F-box_dom"/>
</dbReference>
<evidence type="ECO:0000313" key="3">
    <source>
        <dbReference type="EMBL" id="KAJ7036287.1"/>
    </source>
</evidence>